<dbReference type="Gene3D" id="2.30.30.40">
    <property type="entry name" value="SH3 Domains"/>
    <property type="match status" value="1"/>
</dbReference>
<dbReference type="Pfam" id="PF05901">
    <property type="entry name" value="Excalibur"/>
    <property type="match status" value="1"/>
</dbReference>
<dbReference type="InterPro" id="IPR003646">
    <property type="entry name" value="SH3-like_bac-type"/>
</dbReference>
<keyword evidence="4" id="KW-1185">Reference proteome</keyword>
<feature type="domain" description="Excalibur calcium-binding" evidence="2">
    <location>
        <begin position="92"/>
        <end position="128"/>
    </location>
</feature>
<comment type="caution">
    <text evidence="3">The sequence shown here is derived from an EMBL/GenBank/DDBJ whole genome shotgun (WGS) entry which is preliminary data.</text>
</comment>
<dbReference type="Pfam" id="PF08239">
    <property type="entry name" value="SH3_3"/>
    <property type="match status" value="1"/>
</dbReference>
<evidence type="ECO:0000313" key="4">
    <source>
        <dbReference type="Proteomes" id="UP000240317"/>
    </source>
</evidence>
<evidence type="ECO:0000313" key="3">
    <source>
        <dbReference type="EMBL" id="PTA68818.1"/>
    </source>
</evidence>
<feature type="chain" id="PRO_5015450040" evidence="1">
    <location>
        <begin position="24"/>
        <end position="132"/>
    </location>
</feature>
<organism evidence="3 4">
    <name type="scientific">Deinococcus arcticus</name>
    <dbReference type="NCBI Taxonomy" id="2136176"/>
    <lineage>
        <taxon>Bacteria</taxon>
        <taxon>Thermotogati</taxon>
        <taxon>Deinococcota</taxon>
        <taxon>Deinococci</taxon>
        <taxon>Deinococcales</taxon>
        <taxon>Deinococcaceae</taxon>
        <taxon>Deinococcus</taxon>
    </lineage>
</organism>
<gene>
    <name evidence="3" type="ORF">C8263_06170</name>
</gene>
<evidence type="ECO:0000256" key="1">
    <source>
        <dbReference type="SAM" id="SignalP"/>
    </source>
</evidence>
<evidence type="ECO:0000259" key="2">
    <source>
        <dbReference type="SMART" id="SM00894"/>
    </source>
</evidence>
<dbReference type="EMBL" id="PYSV01000004">
    <property type="protein sequence ID" value="PTA68818.1"/>
    <property type="molecule type" value="Genomic_DNA"/>
</dbReference>
<feature type="signal peptide" evidence="1">
    <location>
        <begin position="1"/>
        <end position="23"/>
    </location>
</feature>
<protein>
    <submittedName>
        <fullName evidence="3">Ligand-binding protein SH3</fullName>
    </submittedName>
</protein>
<sequence length="132" mass="13652">MKTLLQASALALALLGAAQAASAVTTTTANLRRAPSLSGAVVAVVPQGRLLTVACQGDWCRTTYQGRGGYMARSLLRPVTSSAPLSGEGTRFFATCQAMRQAGAAPLRIGTPGYRVGLDRNRNGLACDAGER</sequence>
<dbReference type="SMART" id="SM00894">
    <property type="entry name" value="Excalibur"/>
    <property type="match status" value="1"/>
</dbReference>
<accession>A0A2T3WA79</accession>
<dbReference type="AlphaFoldDB" id="A0A2T3WA79"/>
<dbReference type="RefSeq" id="WP_107137237.1">
    <property type="nucleotide sequence ID" value="NZ_PYSV01000004.1"/>
</dbReference>
<dbReference type="OrthoDB" id="72940at2"/>
<reference evidence="3 4" key="1">
    <citation type="submission" date="2018-03" db="EMBL/GenBank/DDBJ databases">
        <title>Draft genome of Deinococcus sp. OD32.</title>
        <authorList>
            <person name="Wang X.-P."/>
            <person name="Du Z.-J."/>
        </authorList>
    </citation>
    <scope>NUCLEOTIDE SEQUENCE [LARGE SCALE GENOMIC DNA]</scope>
    <source>
        <strain evidence="3 4">OD32</strain>
    </source>
</reference>
<dbReference type="Proteomes" id="UP000240317">
    <property type="component" value="Unassembled WGS sequence"/>
</dbReference>
<keyword evidence="1" id="KW-0732">Signal</keyword>
<proteinExistence type="predicted"/>
<name>A0A2T3WA79_9DEIO</name>
<dbReference type="InterPro" id="IPR008613">
    <property type="entry name" value="Excalibur_Ca-bd_domain"/>
</dbReference>